<evidence type="ECO:0008006" key="4">
    <source>
        <dbReference type="Google" id="ProtNLM"/>
    </source>
</evidence>
<dbReference type="RefSeq" id="WP_084113445.1">
    <property type="nucleotide sequence ID" value="NZ_FWXH01000002.1"/>
</dbReference>
<proteinExistence type="predicted"/>
<evidence type="ECO:0000313" key="2">
    <source>
        <dbReference type="EMBL" id="SMC17093.1"/>
    </source>
</evidence>
<protein>
    <recommendedName>
        <fullName evidence="4">Bacteriophage holin of superfamily 6 (Holin_LLH)</fullName>
    </recommendedName>
</protein>
<dbReference type="OrthoDB" id="1910292at2"/>
<accession>A0A1W1WZR5</accession>
<name>A0A1W1WZR5_9CLOT</name>
<dbReference type="AlphaFoldDB" id="A0A1W1WZR5"/>
<dbReference type="STRING" id="1121291.SAMN02745134_00237"/>
<dbReference type="Proteomes" id="UP000192468">
    <property type="component" value="Unassembled WGS sequence"/>
</dbReference>
<gene>
    <name evidence="2" type="ORF">SAMN02745134_00237</name>
</gene>
<dbReference type="EMBL" id="FWXH01000002">
    <property type="protein sequence ID" value="SMC17093.1"/>
    <property type="molecule type" value="Genomic_DNA"/>
</dbReference>
<keyword evidence="3" id="KW-1185">Reference proteome</keyword>
<keyword evidence="1" id="KW-1133">Transmembrane helix</keyword>
<organism evidence="2 3">
    <name type="scientific">Clostridium acidisoli DSM 12555</name>
    <dbReference type="NCBI Taxonomy" id="1121291"/>
    <lineage>
        <taxon>Bacteria</taxon>
        <taxon>Bacillati</taxon>
        <taxon>Bacillota</taxon>
        <taxon>Clostridia</taxon>
        <taxon>Eubacteriales</taxon>
        <taxon>Clostridiaceae</taxon>
        <taxon>Clostridium</taxon>
    </lineage>
</organism>
<keyword evidence="1" id="KW-0472">Membrane</keyword>
<sequence length="139" mass="15425">MLNQSTQILINEIVIPVVGAGVITILALVRNEIKAFLNAHKAFIEKQEVVLQASIGIEQYNKDKQIVKDAVYAAEQLGKEFDWRGELKHSKVLEMIEGKTGLSDEEIYNVIKSTILEVNGLEDFNIGTKQVAGVQSTNK</sequence>
<reference evidence="2 3" key="1">
    <citation type="submission" date="2017-04" db="EMBL/GenBank/DDBJ databases">
        <authorList>
            <person name="Afonso C.L."/>
            <person name="Miller P.J."/>
            <person name="Scott M.A."/>
            <person name="Spackman E."/>
            <person name="Goraichik I."/>
            <person name="Dimitrov K.M."/>
            <person name="Suarez D.L."/>
            <person name="Swayne D.E."/>
        </authorList>
    </citation>
    <scope>NUCLEOTIDE SEQUENCE [LARGE SCALE GENOMIC DNA]</scope>
    <source>
        <strain evidence="2 3">DSM 12555</strain>
    </source>
</reference>
<keyword evidence="1" id="KW-0812">Transmembrane</keyword>
<evidence type="ECO:0000256" key="1">
    <source>
        <dbReference type="SAM" id="Phobius"/>
    </source>
</evidence>
<evidence type="ECO:0000313" key="3">
    <source>
        <dbReference type="Proteomes" id="UP000192468"/>
    </source>
</evidence>
<feature type="transmembrane region" description="Helical" evidence="1">
    <location>
        <begin position="6"/>
        <end position="29"/>
    </location>
</feature>